<sequence>MLRRWLPWPPRFRPRPPPNGCRVWVFRARDAQSP</sequence>
<name>A0A0A8XZR4_ARUDO</name>
<accession>A0A0A8XZR4</accession>
<dbReference type="AlphaFoldDB" id="A0A0A8XZR4"/>
<evidence type="ECO:0000313" key="1">
    <source>
        <dbReference type="EMBL" id="JAD19499.1"/>
    </source>
</evidence>
<proteinExistence type="predicted"/>
<organism evidence="1">
    <name type="scientific">Arundo donax</name>
    <name type="common">Giant reed</name>
    <name type="synonym">Donax arundinaceus</name>
    <dbReference type="NCBI Taxonomy" id="35708"/>
    <lineage>
        <taxon>Eukaryota</taxon>
        <taxon>Viridiplantae</taxon>
        <taxon>Streptophyta</taxon>
        <taxon>Embryophyta</taxon>
        <taxon>Tracheophyta</taxon>
        <taxon>Spermatophyta</taxon>
        <taxon>Magnoliopsida</taxon>
        <taxon>Liliopsida</taxon>
        <taxon>Poales</taxon>
        <taxon>Poaceae</taxon>
        <taxon>PACMAD clade</taxon>
        <taxon>Arundinoideae</taxon>
        <taxon>Arundineae</taxon>
        <taxon>Arundo</taxon>
    </lineage>
</organism>
<reference evidence="1" key="2">
    <citation type="journal article" date="2015" name="Data Brief">
        <title>Shoot transcriptome of the giant reed, Arundo donax.</title>
        <authorList>
            <person name="Barrero R.A."/>
            <person name="Guerrero F.D."/>
            <person name="Moolhuijzen P."/>
            <person name="Goolsby J.A."/>
            <person name="Tidwell J."/>
            <person name="Bellgard S.E."/>
            <person name="Bellgard M.I."/>
        </authorList>
    </citation>
    <scope>NUCLEOTIDE SEQUENCE</scope>
    <source>
        <tissue evidence="1">Shoot tissue taken approximately 20 cm above the soil surface</tissue>
    </source>
</reference>
<protein>
    <submittedName>
        <fullName evidence="1">Uncharacterized protein</fullName>
    </submittedName>
</protein>
<reference evidence="1" key="1">
    <citation type="submission" date="2014-09" db="EMBL/GenBank/DDBJ databases">
        <authorList>
            <person name="Magalhaes I.L.F."/>
            <person name="Oliveira U."/>
            <person name="Santos F.R."/>
            <person name="Vidigal T.H.D.A."/>
            <person name="Brescovit A.D."/>
            <person name="Santos A.J."/>
        </authorList>
    </citation>
    <scope>NUCLEOTIDE SEQUENCE</scope>
    <source>
        <tissue evidence="1">Shoot tissue taken approximately 20 cm above the soil surface</tissue>
    </source>
</reference>
<dbReference type="EMBL" id="GBRH01278396">
    <property type="protein sequence ID" value="JAD19499.1"/>
    <property type="molecule type" value="Transcribed_RNA"/>
</dbReference>